<comment type="caution">
    <text evidence="1">The sequence shown here is derived from an EMBL/GenBank/DDBJ whole genome shotgun (WGS) entry which is preliminary data.</text>
</comment>
<evidence type="ECO:0000313" key="1">
    <source>
        <dbReference type="EMBL" id="KKL96838.1"/>
    </source>
</evidence>
<proteinExistence type="predicted"/>
<dbReference type="EMBL" id="LAZR01018323">
    <property type="protein sequence ID" value="KKL96838.1"/>
    <property type="molecule type" value="Genomic_DNA"/>
</dbReference>
<gene>
    <name evidence="1" type="ORF">LCGC14_1840480</name>
</gene>
<protein>
    <submittedName>
        <fullName evidence="1">Uncharacterized protein</fullName>
    </submittedName>
</protein>
<accession>A0A0F9GDJ4</accession>
<reference evidence="1" key="1">
    <citation type="journal article" date="2015" name="Nature">
        <title>Complex archaea that bridge the gap between prokaryotes and eukaryotes.</title>
        <authorList>
            <person name="Spang A."/>
            <person name="Saw J.H."/>
            <person name="Jorgensen S.L."/>
            <person name="Zaremba-Niedzwiedzka K."/>
            <person name="Martijn J."/>
            <person name="Lind A.E."/>
            <person name="van Eijk R."/>
            <person name="Schleper C."/>
            <person name="Guy L."/>
            <person name="Ettema T.J."/>
        </authorList>
    </citation>
    <scope>NUCLEOTIDE SEQUENCE</scope>
</reference>
<name>A0A0F9GDJ4_9ZZZZ</name>
<sequence length="58" mass="7032">MFATFQGIEKEYIIIQKKIICSTKFKQQEIRRIRETSIKIKENDRIRDEKSMAACFLY</sequence>
<dbReference type="AlphaFoldDB" id="A0A0F9GDJ4"/>
<organism evidence="1">
    <name type="scientific">marine sediment metagenome</name>
    <dbReference type="NCBI Taxonomy" id="412755"/>
    <lineage>
        <taxon>unclassified sequences</taxon>
        <taxon>metagenomes</taxon>
        <taxon>ecological metagenomes</taxon>
    </lineage>
</organism>